<dbReference type="Proteomes" id="UP000053617">
    <property type="component" value="Unassembled WGS sequence"/>
</dbReference>
<protein>
    <submittedName>
        <fullName evidence="1">Uncharacterized protein</fullName>
    </submittedName>
</protein>
<dbReference type="GeneID" id="25292948"/>
<organism evidence="1 2">
    <name type="scientific">Rhinocladiella mackenziei CBS 650.93</name>
    <dbReference type="NCBI Taxonomy" id="1442369"/>
    <lineage>
        <taxon>Eukaryota</taxon>
        <taxon>Fungi</taxon>
        <taxon>Dikarya</taxon>
        <taxon>Ascomycota</taxon>
        <taxon>Pezizomycotina</taxon>
        <taxon>Eurotiomycetes</taxon>
        <taxon>Chaetothyriomycetidae</taxon>
        <taxon>Chaetothyriales</taxon>
        <taxon>Herpotrichiellaceae</taxon>
        <taxon>Rhinocladiella</taxon>
    </lineage>
</organism>
<sequence length="68" mass="7302">MADLNLVGSFVATVDQFWVASHVAMALDLLLLLEIFGLTENTVFSCPTLSLSNKAGQTSMPVAKAFRV</sequence>
<gene>
    <name evidence="1" type="ORF">Z518_04877</name>
</gene>
<evidence type="ECO:0000313" key="1">
    <source>
        <dbReference type="EMBL" id="KIX06901.1"/>
    </source>
</evidence>
<dbReference type="RefSeq" id="XP_013274037.1">
    <property type="nucleotide sequence ID" value="XM_013418583.1"/>
</dbReference>
<evidence type="ECO:0000313" key="2">
    <source>
        <dbReference type="Proteomes" id="UP000053617"/>
    </source>
</evidence>
<dbReference type="EMBL" id="KN847477">
    <property type="protein sequence ID" value="KIX06901.1"/>
    <property type="molecule type" value="Genomic_DNA"/>
</dbReference>
<dbReference type="VEuPathDB" id="FungiDB:Z518_04877"/>
<dbReference type="HOGENOM" id="CLU_2795324_0_0_1"/>
<dbReference type="AlphaFoldDB" id="A0A0D2IUR0"/>
<keyword evidence="2" id="KW-1185">Reference proteome</keyword>
<name>A0A0D2IUR0_9EURO</name>
<accession>A0A0D2IUR0</accession>
<reference evidence="1 2" key="1">
    <citation type="submission" date="2015-01" db="EMBL/GenBank/DDBJ databases">
        <title>The Genome Sequence of Rhinocladiella mackenzie CBS 650.93.</title>
        <authorList>
            <consortium name="The Broad Institute Genomics Platform"/>
            <person name="Cuomo C."/>
            <person name="de Hoog S."/>
            <person name="Gorbushina A."/>
            <person name="Stielow B."/>
            <person name="Teixiera M."/>
            <person name="Abouelleil A."/>
            <person name="Chapman S.B."/>
            <person name="Priest M."/>
            <person name="Young S.K."/>
            <person name="Wortman J."/>
            <person name="Nusbaum C."/>
            <person name="Birren B."/>
        </authorList>
    </citation>
    <scope>NUCLEOTIDE SEQUENCE [LARGE SCALE GENOMIC DNA]</scope>
    <source>
        <strain evidence="1 2">CBS 650.93</strain>
    </source>
</reference>
<proteinExistence type="predicted"/>